<dbReference type="GO" id="GO:0000976">
    <property type="term" value="F:transcription cis-regulatory region binding"/>
    <property type="evidence" value="ECO:0007669"/>
    <property type="project" value="TreeGrafter"/>
</dbReference>
<sequence length="294" mass="32527">MLNAQWLETFVTLYRVGHFTRAAERLNMTQPGVSQHLRKLEQQVGQALIARQGKSFTLTPAGEAVLALGLRRREEERALRQDLLQDDPDLGEVTLACSGSLALLLYPHFLDLMERAPGLVIRLEATPQGRVPEGLLSGSFDLGITDHAPGHPRLDGERLGTDELCLILPGGAAPQVSFADLQECGFIAHPDGYAHAEELLSLNFPQDFRGIEGLRLRSFINQIGQIPEPVARGMGYTILPRSGIDTSALRDRLTVARLDHPVRHELWLVQRKGRVLPARMTRIRALVAQVVGRL</sequence>
<protein>
    <submittedName>
        <fullName evidence="6">LysR family transcriptional regulator</fullName>
    </submittedName>
</protein>
<evidence type="ECO:0000256" key="1">
    <source>
        <dbReference type="ARBA" id="ARBA00009437"/>
    </source>
</evidence>
<proteinExistence type="inferred from homology"/>
<feature type="domain" description="HTH lysR-type" evidence="5">
    <location>
        <begin position="2"/>
        <end position="59"/>
    </location>
</feature>
<dbReference type="PROSITE" id="PS50931">
    <property type="entry name" value="HTH_LYSR"/>
    <property type="match status" value="1"/>
</dbReference>
<dbReference type="EMBL" id="WMIG01000010">
    <property type="protein sequence ID" value="MTH60782.1"/>
    <property type="molecule type" value="Genomic_DNA"/>
</dbReference>
<dbReference type="GO" id="GO:0003700">
    <property type="term" value="F:DNA-binding transcription factor activity"/>
    <property type="evidence" value="ECO:0007669"/>
    <property type="project" value="InterPro"/>
</dbReference>
<dbReference type="Gene3D" id="1.10.10.10">
    <property type="entry name" value="Winged helix-like DNA-binding domain superfamily/Winged helix DNA-binding domain"/>
    <property type="match status" value="1"/>
</dbReference>
<evidence type="ECO:0000313" key="7">
    <source>
        <dbReference type="Proteomes" id="UP000449846"/>
    </source>
</evidence>
<comment type="similarity">
    <text evidence="1">Belongs to the LysR transcriptional regulatory family.</text>
</comment>
<name>A0A844HTB9_9RHOB</name>
<evidence type="ECO:0000256" key="2">
    <source>
        <dbReference type="ARBA" id="ARBA00023015"/>
    </source>
</evidence>
<evidence type="ECO:0000256" key="3">
    <source>
        <dbReference type="ARBA" id="ARBA00023125"/>
    </source>
</evidence>
<evidence type="ECO:0000259" key="5">
    <source>
        <dbReference type="PROSITE" id="PS50931"/>
    </source>
</evidence>
<dbReference type="InterPro" id="IPR000847">
    <property type="entry name" value="LysR_HTH_N"/>
</dbReference>
<dbReference type="Pfam" id="PF03466">
    <property type="entry name" value="LysR_substrate"/>
    <property type="match status" value="1"/>
</dbReference>
<dbReference type="InterPro" id="IPR005119">
    <property type="entry name" value="LysR_subst-bd"/>
</dbReference>
<dbReference type="AlphaFoldDB" id="A0A844HTB9"/>
<reference evidence="6 7" key="1">
    <citation type="submission" date="2019-11" db="EMBL/GenBank/DDBJ databases">
        <authorList>
            <person name="Dong K."/>
        </authorList>
    </citation>
    <scope>NUCLEOTIDE SEQUENCE [LARGE SCALE GENOMIC DNA]</scope>
    <source>
        <strain evidence="6 7">NBRC 112902</strain>
    </source>
</reference>
<evidence type="ECO:0000256" key="4">
    <source>
        <dbReference type="ARBA" id="ARBA00023163"/>
    </source>
</evidence>
<dbReference type="OrthoDB" id="9811588at2"/>
<keyword evidence="7" id="KW-1185">Reference proteome</keyword>
<dbReference type="InterPro" id="IPR036388">
    <property type="entry name" value="WH-like_DNA-bd_sf"/>
</dbReference>
<comment type="caution">
    <text evidence="6">The sequence shown here is derived from an EMBL/GenBank/DDBJ whole genome shotgun (WGS) entry which is preliminary data.</text>
</comment>
<dbReference type="InterPro" id="IPR036390">
    <property type="entry name" value="WH_DNA-bd_sf"/>
</dbReference>
<dbReference type="PANTHER" id="PTHR30126:SF99">
    <property type="entry name" value="TRANSCRIPTIONAL REGULATOR LYSR FAMILY"/>
    <property type="match status" value="1"/>
</dbReference>
<organism evidence="6 7">
    <name type="scientific">Paracoccus litorisediminis</name>
    <dbReference type="NCBI Taxonomy" id="2006130"/>
    <lineage>
        <taxon>Bacteria</taxon>
        <taxon>Pseudomonadati</taxon>
        <taxon>Pseudomonadota</taxon>
        <taxon>Alphaproteobacteria</taxon>
        <taxon>Rhodobacterales</taxon>
        <taxon>Paracoccaceae</taxon>
        <taxon>Paracoccus</taxon>
    </lineage>
</organism>
<dbReference type="SUPFAM" id="SSF53850">
    <property type="entry name" value="Periplasmic binding protein-like II"/>
    <property type="match status" value="1"/>
</dbReference>
<keyword evidence="2" id="KW-0805">Transcription regulation</keyword>
<evidence type="ECO:0000313" key="6">
    <source>
        <dbReference type="EMBL" id="MTH60782.1"/>
    </source>
</evidence>
<dbReference type="RefSeq" id="WP_155040723.1">
    <property type="nucleotide sequence ID" value="NZ_WMIG01000010.1"/>
</dbReference>
<keyword evidence="4" id="KW-0804">Transcription</keyword>
<accession>A0A844HTB9</accession>
<dbReference type="SUPFAM" id="SSF46785">
    <property type="entry name" value="Winged helix' DNA-binding domain"/>
    <property type="match status" value="1"/>
</dbReference>
<dbReference type="PANTHER" id="PTHR30126">
    <property type="entry name" value="HTH-TYPE TRANSCRIPTIONAL REGULATOR"/>
    <property type="match status" value="1"/>
</dbReference>
<dbReference type="PRINTS" id="PR00039">
    <property type="entry name" value="HTHLYSR"/>
</dbReference>
<gene>
    <name evidence="6" type="ORF">GL300_16325</name>
</gene>
<dbReference type="Proteomes" id="UP000449846">
    <property type="component" value="Unassembled WGS sequence"/>
</dbReference>
<dbReference type="Pfam" id="PF00126">
    <property type="entry name" value="HTH_1"/>
    <property type="match status" value="1"/>
</dbReference>
<dbReference type="Gene3D" id="3.40.190.10">
    <property type="entry name" value="Periplasmic binding protein-like II"/>
    <property type="match status" value="2"/>
</dbReference>
<dbReference type="CDD" id="cd05466">
    <property type="entry name" value="PBP2_LTTR_substrate"/>
    <property type="match status" value="1"/>
</dbReference>
<keyword evidence="3" id="KW-0238">DNA-binding</keyword>